<dbReference type="InterPro" id="IPR025457">
    <property type="entry name" value="DUF4277"/>
</dbReference>
<organism evidence="2 3">
    <name type="scientific">Microcystis aeruginosa NIES-4285</name>
    <dbReference type="NCBI Taxonomy" id="2497681"/>
    <lineage>
        <taxon>Bacteria</taxon>
        <taxon>Bacillati</taxon>
        <taxon>Cyanobacteriota</taxon>
        <taxon>Cyanophyceae</taxon>
        <taxon>Oscillatoriophycideae</taxon>
        <taxon>Chroococcales</taxon>
        <taxon>Microcystaceae</taxon>
        <taxon>Microcystis</taxon>
    </lineage>
</organism>
<evidence type="ECO:0000313" key="3">
    <source>
        <dbReference type="Proteomes" id="UP000289660"/>
    </source>
</evidence>
<dbReference type="AlphaFoldDB" id="A0A402D9P9"/>
<accession>A0A402D9P9</accession>
<gene>
    <name evidence="2" type="ORF">MiAbB_00852</name>
</gene>
<comment type="caution">
    <text evidence="2">The sequence shown here is derived from an EMBL/GenBank/DDBJ whole genome shotgun (WGS) entry which is preliminary data.</text>
</comment>
<dbReference type="EMBL" id="BIFY01000009">
    <property type="protein sequence ID" value="GCE58942.1"/>
    <property type="molecule type" value="Genomic_DNA"/>
</dbReference>
<reference evidence="3" key="1">
    <citation type="submission" date="2018-12" db="EMBL/GenBank/DDBJ databases">
        <title>Genome sequence of Microcystis aeruginosa NIES-4285.</title>
        <authorList>
            <person name="Tanabe Y."/>
        </authorList>
    </citation>
    <scope>NUCLEOTIDE SEQUENCE [LARGE SCALE GENOMIC DNA]</scope>
    <source>
        <strain evidence="3">NIES-4285</strain>
    </source>
</reference>
<protein>
    <recommendedName>
        <fullName evidence="1">DUF4277 domain-containing protein</fullName>
    </recommendedName>
</protein>
<feature type="domain" description="DUF4277" evidence="1">
    <location>
        <begin position="5"/>
        <end position="41"/>
    </location>
</feature>
<dbReference type="Proteomes" id="UP000289660">
    <property type="component" value="Unassembled WGS sequence"/>
</dbReference>
<dbReference type="Pfam" id="PF14104">
    <property type="entry name" value="DUF4277"/>
    <property type="match status" value="1"/>
</dbReference>
<name>A0A402D9P9_MICAE</name>
<proteinExistence type="predicted"/>
<evidence type="ECO:0000313" key="2">
    <source>
        <dbReference type="EMBL" id="GCE58942.1"/>
    </source>
</evidence>
<evidence type="ECO:0000259" key="1">
    <source>
        <dbReference type="Pfam" id="PF14104"/>
    </source>
</evidence>
<sequence>MSKIEVKNLDHLGIVAGIIDEIGIEEIINLKLGIDQREKITF</sequence>